<dbReference type="AlphaFoldDB" id="A0A087ULG7"/>
<reference evidence="1 2" key="1">
    <citation type="submission" date="2013-11" db="EMBL/GenBank/DDBJ databases">
        <title>Genome sequencing of Stegodyphus mimosarum.</title>
        <authorList>
            <person name="Bechsgaard J."/>
        </authorList>
    </citation>
    <scope>NUCLEOTIDE SEQUENCE [LARGE SCALE GENOMIC DNA]</scope>
</reference>
<protein>
    <recommendedName>
        <fullName evidence="3">CCHC-type domain-containing protein</fullName>
    </recommendedName>
</protein>
<dbReference type="InterPro" id="IPR036875">
    <property type="entry name" value="Znf_CCHC_sf"/>
</dbReference>
<dbReference type="GO" id="GO:0003676">
    <property type="term" value="F:nucleic acid binding"/>
    <property type="evidence" value="ECO:0007669"/>
    <property type="project" value="InterPro"/>
</dbReference>
<dbReference type="EMBL" id="KK120390">
    <property type="protein sequence ID" value="KFM78206.1"/>
    <property type="molecule type" value="Genomic_DNA"/>
</dbReference>
<organism evidence="1 2">
    <name type="scientific">Stegodyphus mimosarum</name>
    <name type="common">African social velvet spider</name>
    <dbReference type="NCBI Taxonomy" id="407821"/>
    <lineage>
        <taxon>Eukaryota</taxon>
        <taxon>Metazoa</taxon>
        <taxon>Ecdysozoa</taxon>
        <taxon>Arthropoda</taxon>
        <taxon>Chelicerata</taxon>
        <taxon>Arachnida</taxon>
        <taxon>Araneae</taxon>
        <taxon>Araneomorphae</taxon>
        <taxon>Entelegynae</taxon>
        <taxon>Eresoidea</taxon>
        <taxon>Eresidae</taxon>
        <taxon>Stegodyphus</taxon>
    </lineage>
</organism>
<accession>A0A087ULG7</accession>
<dbReference type="GO" id="GO:0008270">
    <property type="term" value="F:zinc ion binding"/>
    <property type="evidence" value="ECO:0007669"/>
    <property type="project" value="InterPro"/>
</dbReference>
<gene>
    <name evidence="1" type="ORF">X975_23902</name>
</gene>
<sequence>MPLSQRESLAQQSHKCFLCLKSGHSVKNCNLKAGCLCCGKKHHISRKMRQITVSQNEESPAVEKKTEVSAEVDQALSNLSSTPDLMLQTFKVIIRGNGKKRVARAIIDTASQRSYLLRRTMNPRIVNICNTFYLEGKIQEYANTMYILSIYQVCT</sequence>
<dbReference type="OMA" id="CCGKKHH"/>
<evidence type="ECO:0008006" key="3">
    <source>
        <dbReference type="Google" id="ProtNLM"/>
    </source>
</evidence>
<keyword evidence="2" id="KW-1185">Reference proteome</keyword>
<dbReference type="Gene3D" id="4.10.60.10">
    <property type="entry name" value="Zinc finger, CCHC-type"/>
    <property type="match status" value="1"/>
</dbReference>
<feature type="non-terminal residue" evidence="1">
    <location>
        <position position="155"/>
    </location>
</feature>
<evidence type="ECO:0000313" key="1">
    <source>
        <dbReference type="EMBL" id="KFM78206.1"/>
    </source>
</evidence>
<name>A0A087ULG7_STEMI</name>
<dbReference type="Proteomes" id="UP000054359">
    <property type="component" value="Unassembled WGS sequence"/>
</dbReference>
<proteinExistence type="predicted"/>
<evidence type="ECO:0000313" key="2">
    <source>
        <dbReference type="Proteomes" id="UP000054359"/>
    </source>
</evidence>
<dbReference type="SUPFAM" id="SSF57756">
    <property type="entry name" value="Retrovirus zinc finger-like domains"/>
    <property type="match status" value="1"/>
</dbReference>
<dbReference type="OrthoDB" id="6765836at2759"/>